<evidence type="ECO:0000313" key="2">
    <source>
        <dbReference type="Proteomes" id="UP000006931"/>
    </source>
</evidence>
<reference evidence="1 2" key="1">
    <citation type="journal article" date="2010" name="Genome Res.">
        <title>Genomic, proteomic, and transcriptomic analysis of virulent and avirulent Rickettsia prowazekii reveals its adaptive mutation capabilities.</title>
        <authorList>
            <person name="Bechah Y."/>
            <person name="El Karkouri K."/>
            <person name="Mediannikov O."/>
            <person name="Leroy Q."/>
            <person name="Pelletier N."/>
            <person name="Robert C."/>
            <person name="Medigue C."/>
            <person name="Mege J.L."/>
            <person name="Raoult D."/>
        </authorList>
    </citation>
    <scope>NUCLEOTIDE SEQUENCE [LARGE SCALE GENOMIC DNA]</scope>
    <source>
        <strain evidence="1 2">Rp22</strain>
    </source>
</reference>
<dbReference type="EMBL" id="CP001584">
    <property type="protein sequence ID" value="ADE30333.1"/>
    <property type="molecule type" value="Genomic_DNA"/>
</dbReference>
<protein>
    <submittedName>
        <fullName evidence="1">Uncharacterized protein</fullName>
    </submittedName>
</protein>
<organism evidence="1 2">
    <name type="scientific">Rickettsia prowazekii (strain Rp22)</name>
    <dbReference type="NCBI Taxonomy" id="449216"/>
    <lineage>
        <taxon>Bacteria</taxon>
        <taxon>Pseudomonadati</taxon>
        <taxon>Pseudomonadota</taxon>
        <taxon>Alphaproteobacteria</taxon>
        <taxon>Rickettsiales</taxon>
        <taxon>Rickettsiaceae</taxon>
        <taxon>Rickettsieae</taxon>
        <taxon>Rickettsia</taxon>
        <taxon>typhus group</taxon>
    </lineage>
</organism>
<accession>D5AY45</accession>
<dbReference type="KEGG" id="rpq:rpr22_CDSx846"/>
<proteinExistence type="predicted"/>
<evidence type="ECO:0000313" key="1">
    <source>
        <dbReference type="EMBL" id="ADE30333.1"/>
    </source>
</evidence>
<dbReference type="Proteomes" id="UP000006931">
    <property type="component" value="Chromosome"/>
</dbReference>
<name>D5AY45_RICPP</name>
<sequence>MNFCKRSKIFEIINSPIKRNNIIKKHLEYNLVRYKDSVLRLIIINSVLIRI</sequence>
<dbReference type="AlphaFoldDB" id="D5AY45"/>
<dbReference type="HOGENOM" id="CLU_3103298_0_0_5"/>
<gene>
    <name evidence="1" type="ORF">rpr22_CDSx846</name>
</gene>